<keyword evidence="3" id="KW-1185">Reference proteome</keyword>
<dbReference type="Proteomes" id="UP000000391">
    <property type="component" value="Chromosome"/>
</dbReference>
<dbReference type="InterPro" id="IPR002572">
    <property type="entry name" value="DUF22"/>
</dbReference>
<proteinExistence type="predicted"/>
<reference evidence="2 3" key="1">
    <citation type="submission" date="2010-06" db="EMBL/GenBank/DDBJ databases">
        <title>Complete sequence chromosome of Methanohalobium evestigatum Z-7303.</title>
        <authorList>
            <consortium name="US DOE Joint Genome Institute"/>
            <person name="Lucas S."/>
            <person name="Copeland A."/>
            <person name="Lapidus A."/>
            <person name="Cheng J.-F."/>
            <person name="Bruce D."/>
            <person name="Goodwin L."/>
            <person name="Pitluck S."/>
            <person name="Saunders E."/>
            <person name="Detter J.C."/>
            <person name="Han C."/>
            <person name="Tapia R."/>
            <person name="Land M."/>
            <person name="Hauser L."/>
            <person name="Kyrpides N."/>
            <person name="Mikhailova N."/>
            <person name="Sieprawska-Lupa M."/>
            <person name="Whitman W.B."/>
            <person name="Anderson I."/>
            <person name="Woyke T."/>
        </authorList>
    </citation>
    <scope>NUCLEOTIDE SEQUENCE [LARGE SCALE GENOMIC DNA]</scope>
    <source>
        <strain evidence="3">ATCC BAA-1072 / DSM 3721 / NBRC 107634 / OCM 161 / Z-7303</strain>
    </source>
</reference>
<dbReference type="RefSeq" id="WP_013193765.1">
    <property type="nucleotide sequence ID" value="NC_014253.1"/>
</dbReference>
<dbReference type="EMBL" id="CP002069">
    <property type="protein sequence ID" value="ADI73197.1"/>
    <property type="molecule type" value="Genomic_DNA"/>
</dbReference>
<dbReference type="KEGG" id="mev:Metev_0269"/>
<evidence type="ECO:0000313" key="2">
    <source>
        <dbReference type="EMBL" id="ADI73197.1"/>
    </source>
</evidence>
<dbReference type="AlphaFoldDB" id="D7E6H5"/>
<organism evidence="2 3">
    <name type="scientific">Methanohalobium evestigatum (strain ATCC BAA-1072 / DSM 3721 / NBRC 107634 / OCM 161 / Z-7303)</name>
    <dbReference type="NCBI Taxonomy" id="644295"/>
    <lineage>
        <taxon>Archaea</taxon>
        <taxon>Methanobacteriati</taxon>
        <taxon>Methanobacteriota</taxon>
        <taxon>Stenosarchaea group</taxon>
        <taxon>Methanomicrobia</taxon>
        <taxon>Methanosarcinales</taxon>
        <taxon>Methanosarcinaceae</taxon>
        <taxon>Methanohalobium</taxon>
    </lineage>
</organism>
<feature type="domain" description="DUF22" evidence="1">
    <location>
        <begin position="6"/>
        <end position="110"/>
    </location>
</feature>
<name>D7E6H5_METEZ</name>
<dbReference type="GeneID" id="9345882"/>
<dbReference type="OrthoDB" id="144891at2157"/>
<evidence type="ECO:0000313" key="3">
    <source>
        <dbReference type="Proteomes" id="UP000000391"/>
    </source>
</evidence>
<protein>
    <recommendedName>
        <fullName evidence="1">DUF22 domain-containing protein</fullName>
    </recommendedName>
</protein>
<accession>D7E6H5</accession>
<dbReference type="HOGENOM" id="CLU_152996_0_0_2"/>
<dbReference type="STRING" id="644295.Metev_0269"/>
<evidence type="ECO:0000259" key="1">
    <source>
        <dbReference type="Pfam" id="PF01629"/>
    </source>
</evidence>
<sequence>MSTQVIQVVSRKNGELNSTKVKASSYEFTMATRAKWEMIIANEDMSIRSGEFKKIDVKDINVEPDMVAMPCIFSQHAVASVLKIGAKEGNVPVDKERVIDSAYVIGQETGHIREGDLLGVLNLFPIMFTREATKPEKVD</sequence>
<gene>
    <name evidence="2" type="ordered locus">Metev_0269</name>
</gene>
<dbReference type="Pfam" id="PF01629">
    <property type="entry name" value="DUF22"/>
    <property type="match status" value="1"/>
</dbReference>